<accession>A0A7W6ZIZ8</accession>
<name>A0A7W6ZIZ8_RHIET</name>
<dbReference type="AlphaFoldDB" id="A0A7W6ZIZ8"/>
<dbReference type="Proteomes" id="UP000523431">
    <property type="component" value="Unassembled WGS sequence"/>
</dbReference>
<evidence type="ECO:0000313" key="3">
    <source>
        <dbReference type="Proteomes" id="UP000523431"/>
    </source>
</evidence>
<dbReference type="Proteomes" id="UP000557344">
    <property type="component" value="Unassembled WGS sequence"/>
</dbReference>
<gene>
    <name evidence="1" type="ORF">GGE46_003669</name>
    <name evidence="2" type="ORF">GGE57_003427</name>
</gene>
<dbReference type="EMBL" id="JACIHU010000007">
    <property type="protein sequence ID" value="MBB4481080.1"/>
    <property type="molecule type" value="Genomic_DNA"/>
</dbReference>
<proteinExistence type="predicted"/>
<organism evidence="2 3">
    <name type="scientific">Rhizobium etli</name>
    <dbReference type="NCBI Taxonomy" id="29449"/>
    <lineage>
        <taxon>Bacteria</taxon>
        <taxon>Pseudomonadati</taxon>
        <taxon>Pseudomonadota</taxon>
        <taxon>Alphaproteobacteria</taxon>
        <taxon>Hyphomicrobiales</taxon>
        <taxon>Rhizobiaceae</taxon>
        <taxon>Rhizobium/Agrobacterium group</taxon>
        <taxon>Rhizobium</taxon>
    </lineage>
</organism>
<comment type="caution">
    <text evidence="2">The sequence shown here is derived from an EMBL/GenBank/DDBJ whole genome shotgun (WGS) entry which is preliminary data.</text>
</comment>
<evidence type="ECO:0000313" key="4">
    <source>
        <dbReference type="Proteomes" id="UP000557344"/>
    </source>
</evidence>
<protein>
    <submittedName>
        <fullName evidence="2">Uncharacterized protein</fullName>
    </submittedName>
</protein>
<reference evidence="3 4" key="1">
    <citation type="submission" date="2020-08" db="EMBL/GenBank/DDBJ databases">
        <title>Genomic Encyclopedia of Type Strains, Phase IV (KMG-V): Genome sequencing to study the core and pangenomes of soil and plant-associated prokaryotes.</title>
        <authorList>
            <person name="Whitman W."/>
        </authorList>
    </citation>
    <scope>NUCLEOTIDE SEQUENCE [LARGE SCALE GENOMIC DNA]</scope>
    <source>
        <strain evidence="1 4">SEMIA 471</strain>
        <strain evidence="2 3">SEMIA 489</strain>
    </source>
</reference>
<sequence>MAKRLDSAGLKLGWAGVPQPFESGTVLMLRGLGDDAPHFPAMLSPMADF</sequence>
<dbReference type="EMBL" id="JACIID010000007">
    <property type="protein sequence ID" value="MBB4536670.1"/>
    <property type="molecule type" value="Genomic_DNA"/>
</dbReference>
<evidence type="ECO:0000313" key="2">
    <source>
        <dbReference type="EMBL" id="MBB4536670.1"/>
    </source>
</evidence>
<evidence type="ECO:0000313" key="1">
    <source>
        <dbReference type="EMBL" id="MBB4481080.1"/>
    </source>
</evidence>